<protein>
    <submittedName>
        <fullName evidence="3">Uncharacterized protein</fullName>
    </submittedName>
</protein>
<dbReference type="EMBL" id="NBSK02000001">
    <property type="protein sequence ID" value="KAJ0228647.1"/>
    <property type="molecule type" value="Genomic_DNA"/>
</dbReference>
<feature type="compositionally biased region" description="Acidic residues" evidence="2">
    <location>
        <begin position="804"/>
        <end position="813"/>
    </location>
</feature>
<dbReference type="Proteomes" id="UP000235145">
    <property type="component" value="Unassembled WGS sequence"/>
</dbReference>
<evidence type="ECO:0000313" key="4">
    <source>
        <dbReference type="Proteomes" id="UP000235145"/>
    </source>
</evidence>
<evidence type="ECO:0000313" key="3">
    <source>
        <dbReference type="EMBL" id="KAJ0228647.1"/>
    </source>
</evidence>
<name>A0A9R1XYI3_LACSA</name>
<feature type="compositionally biased region" description="Basic and acidic residues" evidence="2">
    <location>
        <begin position="814"/>
        <end position="829"/>
    </location>
</feature>
<dbReference type="PANTHER" id="PTHR34121">
    <property type="entry name" value="MYOSIN-11"/>
    <property type="match status" value="1"/>
</dbReference>
<evidence type="ECO:0000256" key="1">
    <source>
        <dbReference type="SAM" id="Coils"/>
    </source>
</evidence>
<proteinExistence type="predicted"/>
<feature type="region of interest" description="Disordered" evidence="2">
    <location>
        <begin position="295"/>
        <end position="314"/>
    </location>
</feature>
<reference evidence="3 4" key="1">
    <citation type="journal article" date="2017" name="Nat. Commun.">
        <title>Genome assembly with in vitro proximity ligation data and whole-genome triplication in lettuce.</title>
        <authorList>
            <person name="Reyes-Chin-Wo S."/>
            <person name="Wang Z."/>
            <person name="Yang X."/>
            <person name="Kozik A."/>
            <person name="Arikit S."/>
            <person name="Song C."/>
            <person name="Xia L."/>
            <person name="Froenicke L."/>
            <person name="Lavelle D.O."/>
            <person name="Truco M.J."/>
            <person name="Xia R."/>
            <person name="Zhu S."/>
            <person name="Xu C."/>
            <person name="Xu H."/>
            <person name="Xu X."/>
            <person name="Cox K."/>
            <person name="Korf I."/>
            <person name="Meyers B.C."/>
            <person name="Michelmore R.W."/>
        </authorList>
    </citation>
    <scope>NUCLEOTIDE SEQUENCE [LARGE SCALE GENOMIC DNA]</scope>
    <source>
        <strain evidence="4">cv. Salinas</strain>
        <tissue evidence="3">Seedlings</tissue>
    </source>
</reference>
<organism evidence="3 4">
    <name type="scientific">Lactuca sativa</name>
    <name type="common">Garden lettuce</name>
    <dbReference type="NCBI Taxonomy" id="4236"/>
    <lineage>
        <taxon>Eukaryota</taxon>
        <taxon>Viridiplantae</taxon>
        <taxon>Streptophyta</taxon>
        <taxon>Embryophyta</taxon>
        <taxon>Tracheophyta</taxon>
        <taxon>Spermatophyta</taxon>
        <taxon>Magnoliopsida</taxon>
        <taxon>eudicotyledons</taxon>
        <taxon>Gunneridae</taxon>
        <taxon>Pentapetalae</taxon>
        <taxon>asterids</taxon>
        <taxon>campanulids</taxon>
        <taxon>Asterales</taxon>
        <taxon>Asteraceae</taxon>
        <taxon>Cichorioideae</taxon>
        <taxon>Cichorieae</taxon>
        <taxon>Lactucinae</taxon>
        <taxon>Lactuca</taxon>
    </lineage>
</organism>
<dbReference type="PANTHER" id="PTHR34121:SF9">
    <property type="match status" value="1"/>
</dbReference>
<feature type="coiled-coil region" evidence="1">
    <location>
        <begin position="362"/>
        <end position="428"/>
    </location>
</feature>
<comment type="caution">
    <text evidence="3">The sequence shown here is derived from an EMBL/GenBank/DDBJ whole genome shotgun (WGS) entry which is preliminary data.</text>
</comment>
<evidence type="ECO:0000256" key="2">
    <source>
        <dbReference type="SAM" id="MobiDB-lite"/>
    </source>
</evidence>
<feature type="compositionally biased region" description="Polar residues" evidence="2">
    <location>
        <begin position="791"/>
        <end position="801"/>
    </location>
</feature>
<gene>
    <name evidence="3" type="ORF">LSAT_V11C100022390</name>
</gene>
<keyword evidence="1" id="KW-0175">Coiled coil</keyword>
<feature type="region of interest" description="Disordered" evidence="2">
    <location>
        <begin position="743"/>
        <end position="829"/>
    </location>
</feature>
<sequence length="829" mass="94209">MSWIRSAMNKAAEVPGGAILKAAVRTYADSFVQHAGYSVSGAARIFQDRIASRNMKSFSEAARRLEEASVSCKGEDRVQLLRRWLVSLREFEKLDGSLVEIDGKSSEDPSSPSDKNVTPGKSTMILYYDPDLGSSPMNFRDVFLQSQALEGMTVSMLDNSMMVLEKASCGAFMFLENFHVRILTKYKKNTQKSLNFGSLFCLNQILGAPNEEEILLIHEIFGLCLAGGREVHDVVVKNIQDLAKAFSLYDVEMLVRREELLQFAQTAITGLKETGDIARIDFEISQIHQRLNSMKCQQSAHEGTENSSEATSTGSLMEIEEPVTHIQLCCRLKSLLLKKRLLRYGDTIETHAQKVDILKVLVESLHNSASKTEKRILEQREEKNEALTFRVARSNEVSQIEKELGAEISELEKQRDKIEAELREVNSTLSVAYARLQHAREERFQFDEDNNDFILLLKEKEDELSNTIVSYRAEADTCHAFVNFLEATWAFQSSYVEERDKLVNDQLQDHEVYFVNTTISFLSAYKDQLPPAIANVRKLEESLKGYITTFYFLCPLEVCSRNINFSGSRLEEELFKTNIILFLRVLVCGRFRKIIDPDEEFLQDIKKRENVEQEYLDAEVKVINIFDAVESIKDHFYTTIDDPSRKGVEVITELLEAIEKLKIDFKIIKRPNLSIEKVTEGEHTPSTGGPEGVMVPPPIRVMPDFKSIFAQKLLIKSPRQKPYIPLGASPENSPFSTNERKTFEYQTEKDASNPALVFDDETLHQKSTVKSDQERLTLDSSDEIPKIPLTDQESGETSQFSLGDDLESLDSNEEMPKPTSRIEKEMSTN</sequence>
<dbReference type="AlphaFoldDB" id="A0A9R1XYI3"/>
<keyword evidence="4" id="KW-1185">Reference proteome</keyword>
<feature type="compositionally biased region" description="Basic and acidic residues" evidence="2">
    <location>
        <begin position="761"/>
        <end position="777"/>
    </location>
</feature>
<accession>A0A9R1XYI3</accession>